<evidence type="ECO:0000313" key="9">
    <source>
        <dbReference type="EMBL" id="OAN50785.1"/>
    </source>
</evidence>
<evidence type="ECO:0000256" key="7">
    <source>
        <dbReference type="ARBA" id="ARBA00023239"/>
    </source>
</evidence>
<comment type="similarity">
    <text evidence="1 8">Belongs to the SOS response-associated peptidase family.</text>
</comment>
<dbReference type="Proteomes" id="UP000078543">
    <property type="component" value="Unassembled WGS sequence"/>
</dbReference>
<dbReference type="GO" id="GO:0016829">
    <property type="term" value="F:lyase activity"/>
    <property type="evidence" value="ECO:0007669"/>
    <property type="project" value="UniProtKB-KW"/>
</dbReference>
<organism evidence="9 10">
    <name type="scientific">Magnetospirillum moscoviense</name>
    <dbReference type="NCBI Taxonomy" id="1437059"/>
    <lineage>
        <taxon>Bacteria</taxon>
        <taxon>Pseudomonadati</taxon>
        <taxon>Pseudomonadota</taxon>
        <taxon>Alphaproteobacteria</taxon>
        <taxon>Rhodospirillales</taxon>
        <taxon>Rhodospirillaceae</taxon>
        <taxon>Magnetospirillum</taxon>
    </lineage>
</organism>
<evidence type="ECO:0000256" key="5">
    <source>
        <dbReference type="ARBA" id="ARBA00023124"/>
    </source>
</evidence>
<keyword evidence="3" id="KW-0227">DNA damage</keyword>
<dbReference type="GO" id="GO:0003697">
    <property type="term" value="F:single-stranded DNA binding"/>
    <property type="evidence" value="ECO:0007669"/>
    <property type="project" value="InterPro"/>
</dbReference>
<dbReference type="InterPro" id="IPR003738">
    <property type="entry name" value="SRAP"/>
</dbReference>
<keyword evidence="7" id="KW-0456">Lyase</keyword>
<dbReference type="AlphaFoldDB" id="A0A178MRS7"/>
<dbReference type="GO" id="GO:0006508">
    <property type="term" value="P:proteolysis"/>
    <property type="evidence" value="ECO:0007669"/>
    <property type="project" value="UniProtKB-KW"/>
</dbReference>
<dbReference type="SUPFAM" id="SSF143081">
    <property type="entry name" value="BB1717-like"/>
    <property type="match status" value="1"/>
</dbReference>
<evidence type="ECO:0000256" key="3">
    <source>
        <dbReference type="ARBA" id="ARBA00022763"/>
    </source>
</evidence>
<dbReference type="PANTHER" id="PTHR13604:SF0">
    <property type="entry name" value="ABASIC SITE PROCESSING PROTEIN HMCES"/>
    <property type="match status" value="1"/>
</dbReference>
<keyword evidence="5" id="KW-0190">Covalent protein-DNA linkage</keyword>
<dbReference type="Pfam" id="PF02586">
    <property type="entry name" value="SRAP"/>
    <property type="match status" value="1"/>
</dbReference>
<proteinExistence type="inferred from homology"/>
<comment type="caution">
    <text evidence="9">The sequence shown here is derived from an EMBL/GenBank/DDBJ whole genome shotgun (WGS) entry which is preliminary data.</text>
</comment>
<keyword evidence="6" id="KW-0238">DNA-binding</keyword>
<dbReference type="EMBL" id="LWQU01000135">
    <property type="protein sequence ID" value="OAN50785.1"/>
    <property type="molecule type" value="Genomic_DNA"/>
</dbReference>
<evidence type="ECO:0000256" key="8">
    <source>
        <dbReference type="RuleBase" id="RU364100"/>
    </source>
</evidence>
<dbReference type="EC" id="3.4.-.-" evidence="8"/>
<dbReference type="STRING" id="1437059.A6A05_11740"/>
<evidence type="ECO:0000256" key="2">
    <source>
        <dbReference type="ARBA" id="ARBA00022670"/>
    </source>
</evidence>
<evidence type="ECO:0000256" key="6">
    <source>
        <dbReference type="ARBA" id="ARBA00023125"/>
    </source>
</evidence>
<dbReference type="GO" id="GO:0008233">
    <property type="term" value="F:peptidase activity"/>
    <property type="evidence" value="ECO:0007669"/>
    <property type="project" value="UniProtKB-KW"/>
</dbReference>
<dbReference type="OrthoDB" id="9782620at2"/>
<name>A0A178MRS7_9PROT</name>
<dbReference type="GO" id="GO:0106300">
    <property type="term" value="P:protein-DNA covalent cross-linking repair"/>
    <property type="evidence" value="ECO:0007669"/>
    <property type="project" value="InterPro"/>
</dbReference>
<keyword evidence="4 8" id="KW-0378">Hydrolase</keyword>
<gene>
    <name evidence="9" type="ORF">A6A05_11740</name>
</gene>
<dbReference type="RefSeq" id="WP_068499970.1">
    <property type="nucleotide sequence ID" value="NZ_LWQU01000135.1"/>
</dbReference>
<dbReference type="PANTHER" id="PTHR13604">
    <property type="entry name" value="DC12-RELATED"/>
    <property type="match status" value="1"/>
</dbReference>
<evidence type="ECO:0000313" key="10">
    <source>
        <dbReference type="Proteomes" id="UP000078543"/>
    </source>
</evidence>
<evidence type="ECO:0000256" key="4">
    <source>
        <dbReference type="ARBA" id="ARBA00022801"/>
    </source>
</evidence>
<protein>
    <recommendedName>
        <fullName evidence="8">Abasic site processing protein</fullName>
        <ecNumber evidence="8">3.4.-.-</ecNumber>
    </recommendedName>
</protein>
<keyword evidence="2 8" id="KW-0645">Protease</keyword>
<sequence length="163" mass="18097">MCSRFQQLGRRVNPTDFATILLAGGDGRMRWGLTVDWDRRPLINARAETLGQKPTFRRLLGNRLVIPADLWWEWRDARRYRLGLDSGLAMGFAGLFDGECFTIVTRPALSALAAIHDRMPVVLGEKAQADWLAGGDVATLLAQPDLAYRADACDPVPAQGELF</sequence>
<reference evidence="9 10" key="1">
    <citation type="submission" date="2016-04" db="EMBL/GenBank/DDBJ databases">
        <title>Draft genome sequence of freshwater magnetotactic bacteria Magnetospirillum marisnigri SP-1 and Magnetospirillum moscoviense BB-1.</title>
        <authorList>
            <person name="Koziaeva V."/>
            <person name="Dziuba M.V."/>
            <person name="Ivanov T.M."/>
            <person name="Kuznetsov B."/>
            <person name="Grouzdev D.S."/>
        </authorList>
    </citation>
    <scope>NUCLEOTIDE SEQUENCE [LARGE SCALE GENOMIC DNA]</scope>
    <source>
        <strain evidence="9 10">BB-1</strain>
    </source>
</reference>
<dbReference type="InterPro" id="IPR036590">
    <property type="entry name" value="SRAP-like"/>
</dbReference>
<dbReference type="Gene3D" id="3.90.1680.10">
    <property type="entry name" value="SOS response associated peptidase-like"/>
    <property type="match status" value="1"/>
</dbReference>
<keyword evidence="10" id="KW-1185">Reference proteome</keyword>
<evidence type="ECO:0000256" key="1">
    <source>
        <dbReference type="ARBA" id="ARBA00008136"/>
    </source>
</evidence>
<accession>A0A178MRS7</accession>